<keyword evidence="4" id="KW-1185">Reference proteome</keyword>
<name>A0A4S8JJ64_MUSBA</name>
<evidence type="ECO:0000256" key="1">
    <source>
        <dbReference type="ARBA" id="ARBA00009995"/>
    </source>
</evidence>
<dbReference type="STRING" id="52838.A0A4S8JJ64"/>
<sequence>MGSHDETLHLVFFPFLARSHIIPILETARLAAERRVKVTLVTTPANAHLVRPTLDRTNSYTSPSHPPMELRIIPFAAAENGLPDGCENLTVLPIPLAANFFAAVSGLREPLDSLLRDLRPDALISDALLPWTTALASDHGIPRLIFQASGLLPLCAANDLDLYRPYEAVSGRGEPFAIPGFPHPIKLTRAELPEVFDFPYMLGLLREAELTSYGVVVNSFNELEPDYVDHYKKVGPREVFLVGPVTIAGAQPQQGVKEEAARDPCLSWLDGKADDSVVYVSFGTMCRFSDAQLRELALGLEASGHPFLWAVRADGGVAEGWMPEGFDGRGLVARRWVPQRDILAHRAVGGYVLHCGWSSVTDAVCAGVPLVTWPLHSEQFVNEKLLVDVLGVAHPILEGFKSVLDGEKEVVKAETVARSCVADGRQPRGAGGA</sequence>
<dbReference type="SUPFAM" id="SSF53756">
    <property type="entry name" value="UDP-Glycosyltransferase/glycogen phosphorylase"/>
    <property type="match status" value="1"/>
</dbReference>
<dbReference type="PANTHER" id="PTHR48047:SF19">
    <property type="entry name" value="GLYCOSYLTRANSFERASE"/>
    <property type="match status" value="1"/>
</dbReference>
<organism evidence="3 4">
    <name type="scientific">Musa balbisiana</name>
    <name type="common">Banana</name>
    <dbReference type="NCBI Taxonomy" id="52838"/>
    <lineage>
        <taxon>Eukaryota</taxon>
        <taxon>Viridiplantae</taxon>
        <taxon>Streptophyta</taxon>
        <taxon>Embryophyta</taxon>
        <taxon>Tracheophyta</taxon>
        <taxon>Spermatophyta</taxon>
        <taxon>Magnoliopsida</taxon>
        <taxon>Liliopsida</taxon>
        <taxon>Zingiberales</taxon>
        <taxon>Musaceae</taxon>
        <taxon>Musa</taxon>
    </lineage>
</organism>
<evidence type="ECO:0000256" key="2">
    <source>
        <dbReference type="ARBA" id="ARBA00022679"/>
    </source>
</evidence>
<proteinExistence type="inferred from homology"/>
<protein>
    <recommendedName>
        <fullName evidence="5">Glycosyltransferase</fullName>
    </recommendedName>
</protein>
<dbReference type="Gene3D" id="3.40.50.2000">
    <property type="entry name" value="Glycogen Phosphorylase B"/>
    <property type="match status" value="2"/>
</dbReference>
<dbReference type="FunFam" id="3.40.50.2000:FF:000056">
    <property type="entry name" value="Glycosyltransferase"/>
    <property type="match status" value="1"/>
</dbReference>
<evidence type="ECO:0000313" key="4">
    <source>
        <dbReference type="Proteomes" id="UP000317650"/>
    </source>
</evidence>
<dbReference type="Proteomes" id="UP000317650">
    <property type="component" value="Chromosome 1"/>
</dbReference>
<comment type="similarity">
    <text evidence="1">Belongs to the UDP-glycosyltransferase family.</text>
</comment>
<dbReference type="CDD" id="cd03784">
    <property type="entry name" value="GT1_Gtf-like"/>
    <property type="match status" value="1"/>
</dbReference>
<evidence type="ECO:0008006" key="5">
    <source>
        <dbReference type="Google" id="ProtNLM"/>
    </source>
</evidence>
<keyword evidence="2" id="KW-0808">Transferase</keyword>
<evidence type="ECO:0000313" key="3">
    <source>
        <dbReference type="EMBL" id="THU62123.1"/>
    </source>
</evidence>
<dbReference type="Pfam" id="PF00201">
    <property type="entry name" value="UDPGT"/>
    <property type="match status" value="1"/>
</dbReference>
<dbReference type="EMBL" id="PYDT01000004">
    <property type="protein sequence ID" value="THU62123.1"/>
    <property type="molecule type" value="Genomic_DNA"/>
</dbReference>
<dbReference type="AlphaFoldDB" id="A0A4S8JJ64"/>
<dbReference type="InterPro" id="IPR002213">
    <property type="entry name" value="UDP_glucos_trans"/>
</dbReference>
<dbReference type="PANTHER" id="PTHR48047">
    <property type="entry name" value="GLYCOSYLTRANSFERASE"/>
    <property type="match status" value="1"/>
</dbReference>
<dbReference type="GO" id="GO:0035251">
    <property type="term" value="F:UDP-glucosyltransferase activity"/>
    <property type="evidence" value="ECO:0007669"/>
    <property type="project" value="TreeGrafter"/>
</dbReference>
<accession>A0A4S8JJ64</accession>
<reference evidence="3 4" key="1">
    <citation type="journal article" date="2019" name="Nat. Plants">
        <title>Genome sequencing of Musa balbisiana reveals subgenome evolution and function divergence in polyploid bananas.</title>
        <authorList>
            <person name="Yao X."/>
        </authorList>
    </citation>
    <scope>NUCLEOTIDE SEQUENCE [LARGE SCALE GENOMIC DNA]</scope>
    <source>
        <strain evidence="4">cv. DH-PKW</strain>
        <tissue evidence="3">Leaves</tissue>
    </source>
</reference>
<comment type="caution">
    <text evidence="3">The sequence shown here is derived from an EMBL/GenBank/DDBJ whole genome shotgun (WGS) entry which is preliminary data.</text>
</comment>
<gene>
    <name evidence="3" type="ORF">C4D60_Mb01t01830</name>
</gene>